<evidence type="ECO:0008006" key="5">
    <source>
        <dbReference type="Google" id="ProtNLM"/>
    </source>
</evidence>
<dbReference type="EMBL" id="AP024702">
    <property type="protein sequence ID" value="BCX47182.1"/>
    <property type="molecule type" value="Genomic_DNA"/>
</dbReference>
<accession>A0ABN6H3J4</accession>
<feature type="region of interest" description="Disordered" evidence="1">
    <location>
        <begin position="428"/>
        <end position="451"/>
    </location>
</feature>
<keyword evidence="4" id="KW-1185">Reference proteome</keyword>
<gene>
    <name evidence="3" type="ORF">HAHE_10900</name>
</gene>
<keyword evidence="2" id="KW-0812">Transmembrane</keyword>
<reference evidence="3 4" key="1">
    <citation type="submission" date="2021-06" db="EMBL/GenBank/DDBJ databases">
        <title>Complete genome of Haloferula helveola possessing various polysaccharide degrading enzymes.</title>
        <authorList>
            <person name="Takami H."/>
            <person name="Huang C."/>
            <person name="Hamasaki K."/>
        </authorList>
    </citation>
    <scope>NUCLEOTIDE SEQUENCE [LARGE SCALE GENOMIC DNA]</scope>
    <source>
        <strain evidence="3 4">CN-1</strain>
    </source>
</reference>
<keyword evidence="2" id="KW-1133">Transmembrane helix</keyword>
<protein>
    <recommendedName>
        <fullName evidence="5">CHASE2 domain-containing protein</fullName>
    </recommendedName>
</protein>
<keyword evidence="2" id="KW-0472">Membrane</keyword>
<evidence type="ECO:0000313" key="4">
    <source>
        <dbReference type="Proteomes" id="UP001374893"/>
    </source>
</evidence>
<feature type="transmembrane region" description="Helical" evidence="2">
    <location>
        <begin position="399"/>
        <end position="417"/>
    </location>
</feature>
<feature type="transmembrane region" description="Helical" evidence="2">
    <location>
        <begin position="372"/>
        <end position="393"/>
    </location>
</feature>
<organism evidence="3 4">
    <name type="scientific">Haloferula helveola</name>
    <dbReference type="NCBI Taxonomy" id="490095"/>
    <lineage>
        <taxon>Bacteria</taxon>
        <taxon>Pseudomonadati</taxon>
        <taxon>Verrucomicrobiota</taxon>
        <taxon>Verrucomicrobiia</taxon>
        <taxon>Verrucomicrobiales</taxon>
        <taxon>Verrucomicrobiaceae</taxon>
        <taxon>Haloferula</taxon>
    </lineage>
</organism>
<evidence type="ECO:0000313" key="3">
    <source>
        <dbReference type="EMBL" id="BCX47182.1"/>
    </source>
</evidence>
<sequence>MLRVDHPRLTAAVVSLGAGLLVLATGPALDVVKRADRAVFGFLSGKSGELVGNGSVEDPWGVETLGPPPAIEPPRVFYLDDNPDQYFERMPPPPSDLMVVMARLEAAGLDHVGFGYPLQWESPDTLAIETMRRAMDRFDRAVIGYVVKDSTAPEPVVPPFLRASMPYGEVDGDGTKLPVVNSIRGIAPEFGGKESWAGFTRIETEEGEANRAYLLARWSDRVVFSLPLALEIARLGLSPEEDVRVRMGKDIRLGSDGPRIPIDFRGRVDLPDGPIEREAVPATTVISDEIPEGFLDADAPVFFTDERLLGDKADRQWAERMPRVDAAVRGAPRTVGKSAVSRPSQMAELFGILGLSLIGASLLGKGGLLKRLGLSVVLIGLVAGALAICIRSGVAPMPLAFLTVPVATAFSVLLFDTESRVEVVRAKAAKKAPAEPKAAKKAKRRKGKRRP</sequence>
<dbReference type="RefSeq" id="WP_338689241.1">
    <property type="nucleotide sequence ID" value="NZ_AP024702.1"/>
</dbReference>
<evidence type="ECO:0000256" key="2">
    <source>
        <dbReference type="SAM" id="Phobius"/>
    </source>
</evidence>
<dbReference type="Proteomes" id="UP001374893">
    <property type="component" value="Chromosome"/>
</dbReference>
<evidence type="ECO:0000256" key="1">
    <source>
        <dbReference type="SAM" id="MobiDB-lite"/>
    </source>
</evidence>
<proteinExistence type="predicted"/>
<feature type="compositionally biased region" description="Basic residues" evidence="1">
    <location>
        <begin position="439"/>
        <end position="451"/>
    </location>
</feature>
<name>A0ABN6H3J4_9BACT</name>